<accession>A0A0E9WPR9</accession>
<feature type="signal peptide" evidence="1">
    <location>
        <begin position="1"/>
        <end position="22"/>
    </location>
</feature>
<dbReference type="EMBL" id="GBXM01016225">
    <property type="protein sequence ID" value="JAH92352.1"/>
    <property type="molecule type" value="Transcribed_RNA"/>
</dbReference>
<feature type="chain" id="PRO_5002434448" evidence="1">
    <location>
        <begin position="23"/>
        <end position="37"/>
    </location>
</feature>
<proteinExistence type="predicted"/>
<protein>
    <submittedName>
        <fullName evidence="2">Uncharacterized protein</fullName>
    </submittedName>
</protein>
<sequence>MKKTIWMVKPVFILIHAMFTETLDSLLSHTNSEIVKV</sequence>
<reference evidence="2" key="2">
    <citation type="journal article" date="2015" name="Fish Shellfish Immunol.">
        <title>Early steps in the European eel (Anguilla anguilla)-Vibrio vulnificus interaction in the gills: Role of the RtxA13 toxin.</title>
        <authorList>
            <person name="Callol A."/>
            <person name="Pajuelo D."/>
            <person name="Ebbesson L."/>
            <person name="Teles M."/>
            <person name="MacKenzie S."/>
            <person name="Amaro C."/>
        </authorList>
    </citation>
    <scope>NUCLEOTIDE SEQUENCE</scope>
</reference>
<reference evidence="2" key="1">
    <citation type="submission" date="2014-11" db="EMBL/GenBank/DDBJ databases">
        <authorList>
            <person name="Amaro Gonzalez C."/>
        </authorList>
    </citation>
    <scope>NUCLEOTIDE SEQUENCE</scope>
</reference>
<dbReference type="AlphaFoldDB" id="A0A0E9WPR9"/>
<keyword evidence="1" id="KW-0732">Signal</keyword>
<evidence type="ECO:0000256" key="1">
    <source>
        <dbReference type="SAM" id="SignalP"/>
    </source>
</evidence>
<name>A0A0E9WPR9_ANGAN</name>
<organism evidence="2">
    <name type="scientific">Anguilla anguilla</name>
    <name type="common">European freshwater eel</name>
    <name type="synonym">Muraena anguilla</name>
    <dbReference type="NCBI Taxonomy" id="7936"/>
    <lineage>
        <taxon>Eukaryota</taxon>
        <taxon>Metazoa</taxon>
        <taxon>Chordata</taxon>
        <taxon>Craniata</taxon>
        <taxon>Vertebrata</taxon>
        <taxon>Euteleostomi</taxon>
        <taxon>Actinopterygii</taxon>
        <taxon>Neopterygii</taxon>
        <taxon>Teleostei</taxon>
        <taxon>Anguilliformes</taxon>
        <taxon>Anguillidae</taxon>
        <taxon>Anguilla</taxon>
    </lineage>
</organism>
<evidence type="ECO:0000313" key="2">
    <source>
        <dbReference type="EMBL" id="JAH92352.1"/>
    </source>
</evidence>